<dbReference type="GO" id="GO:0005886">
    <property type="term" value="C:plasma membrane"/>
    <property type="evidence" value="ECO:0007669"/>
    <property type="project" value="UniProtKB-SubCell"/>
</dbReference>
<keyword evidence="2" id="KW-1003">Cell membrane</keyword>
<dbReference type="GO" id="GO:0016757">
    <property type="term" value="F:glycosyltransferase activity"/>
    <property type="evidence" value="ECO:0007669"/>
    <property type="project" value="UniProtKB-KW"/>
</dbReference>
<dbReference type="AlphaFoldDB" id="A0A6G7YQU1"/>
<dbReference type="PANTHER" id="PTHR43646:SF2">
    <property type="entry name" value="GLYCOSYLTRANSFERASE 2-LIKE DOMAIN-CONTAINING PROTEIN"/>
    <property type="match status" value="1"/>
</dbReference>
<evidence type="ECO:0000256" key="3">
    <source>
        <dbReference type="ARBA" id="ARBA00022676"/>
    </source>
</evidence>
<gene>
    <name evidence="7" type="ORF">G7077_09585</name>
</gene>
<evidence type="ECO:0000256" key="4">
    <source>
        <dbReference type="ARBA" id="ARBA00022679"/>
    </source>
</evidence>
<dbReference type="Gene3D" id="3.90.550.10">
    <property type="entry name" value="Spore Coat Polysaccharide Biosynthesis Protein SpsA, Chain A"/>
    <property type="match status" value="1"/>
</dbReference>
<evidence type="ECO:0000256" key="5">
    <source>
        <dbReference type="ARBA" id="ARBA00023136"/>
    </source>
</evidence>
<organism evidence="7 8">
    <name type="scientific">Sphingomonas piscis</name>
    <dbReference type="NCBI Taxonomy" id="2714943"/>
    <lineage>
        <taxon>Bacteria</taxon>
        <taxon>Pseudomonadati</taxon>
        <taxon>Pseudomonadota</taxon>
        <taxon>Alphaproteobacteria</taxon>
        <taxon>Sphingomonadales</taxon>
        <taxon>Sphingomonadaceae</taxon>
        <taxon>Sphingomonas</taxon>
    </lineage>
</organism>
<dbReference type="EMBL" id="CP049869">
    <property type="protein sequence ID" value="QIK79110.1"/>
    <property type="molecule type" value="Genomic_DNA"/>
</dbReference>
<name>A0A6G7YQU1_9SPHN</name>
<keyword evidence="4 7" id="KW-0808">Transferase</keyword>
<feature type="domain" description="Glycosyltransferase 2-like" evidence="6">
    <location>
        <begin position="21"/>
        <end position="149"/>
    </location>
</feature>
<keyword evidence="8" id="KW-1185">Reference proteome</keyword>
<accession>A0A6G7YQU1</accession>
<proteinExistence type="predicted"/>
<sequence>MSHMQLENLEVAKTQVTQIGIVVIGRNEGERLLLSLGAAKSQCQHVVYADSASTDGSVEAALGMGVTVVCLSADGLLTAARGRRAGFEQLVQDAPECRFVQFIDADCILEEEWLATASSFLDSRKEAGVVCGRRYEAFPMASLYHRLIDAEWDTPIGLAKACGGDALMRVEAVRSAGSFRADLVAGEEPELCTRLRAAGWEIWRIDAPMTEHDAKISRLREWWKRSERGGLGYAQARAATQRTGQPLYGRQIASALFWTVILPLLVAAAASLEQDWRVLLLLPALYMLQGCRIFVRRGGGTDFAFRVSAAAVMMLMKIAEAKGIFSYLVGQKKLEARAHRNGEVRVLRPTARA</sequence>
<keyword evidence="5" id="KW-0472">Membrane</keyword>
<dbReference type="InterPro" id="IPR001173">
    <property type="entry name" value="Glyco_trans_2-like"/>
</dbReference>
<protein>
    <submittedName>
        <fullName evidence="7">Glycosyltransferase</fullName>
    </submittedName>
</protein>
<dbReference type="SUPFAM" id="SSF53448">
    <property type="entry name" value="Nucleotide-diphospho-sugar transferases"/>
    <property type="match status" value="1"/>
</dbReference>
<dbReference type="PANTHER" id="PTHR43646">
    <property type="entry name" value="GLYCOSYLTRANSFERASE"/>
    <property type="match status" value="1"/>
</dbReference>
<comment type="subcellular location">
    <subcellularLocation>
        <location evidence="1">Cell membrane</location>
    </subcellularLocation>
</comment>
<evidence type="ECO:0000256" key="2">
    <source>
        <dbReference type="ARBA" id="ARBA00022475"/>
    </source>
</evidence>
<dbReference type="InterPro" id="IPR029044">
    <property type="entry name" value="Nucleotide-diphossugar_trans"/>
</dbReference>
<dbReference type="Proteomes" id="UP000503222">
    <property type="component" value="Chromosome"/>
</dbReference>
<evidence type="ECO:0000256" key="1">
    <source>
        <dbReference type="ARBA" id="ARBA00004236"/>
    </source>
</evidence>
<evidence type="ECO:0000313" key="8">
    <source>
        <dbReference type="Proteomes" id="UP000503222"/>
    </source>
</evidence>
<evidence type="ECO:0000313" key="7">
    <source>
        <dbReference type="EMBL" id="QIK79110.1"/>
    </source>
</evidence>
<dbReference type="Pfam" id="PF00535">
    <property type="entry name" value="Glycos_transf_2"/>
    <property type="match status" value="1"/>
</dbReference>
<reference evidence="7 8" key="1">
    <citation type="submission" date="2020-03" db="EMBL/GenBank/DDBJ databases">
        <title>Sphingomonas sp. nov., isolated from fish.</title>
        <authorList>
            <person name="Hyun D.-W."/>
            <person name="Bae J.-W."/>
        </authorList>
    </citation>
    <scope>NUCLEOTIDE SEQUENCE [LARGE SCALE GENOMIC DNA]</scope>
    <source>
        <strain evidence="7 8">HDW15B</strain>
    </source>
</reference>
<dbReference type="KEGG" id="spii:G7077_09585"/>
<keyword evidence="3" id="KW-0328">Glycosyltransferase</keyword>
<evidence type="ECO:0000259" key="6">
    <source>
        <dbReference type="Pfam" id="PF00535"/>
    </source>
</evidence>